<evidence type="ECO:0000259" key="9">
    <source>
        <dbReference type="Pfam" id="PF01488"/>
    </source>
</evidence>
<accession>A0A1I3PBE9</accession>
<evidence type="ECO:0000256" key="5">
    <source>
        <dbReference type="ARBA" id="ARBA00023002"/>
    </source>
</evidence>
<dbReference type="HAMAP" id="MF_00222">
    <property type="entry name" value="Shikimate_DH_AroE"/>
    <property type="match status" value="1"/>
</dbReference>
<comment type="similarity">
    <text evidence="8">Belongs to the shikimate dehydrogenase family.</text>
</comment>
<dbReference type="RefSeq" id="WP_075034735.1">
    <property type="nucleotide sequence ID" value="NZ_FOSB01000001.1"/>
</dbReference>
<feature type="binding site" evidence="8">
    <location>
        <begin position="14"/>
        <end position="16"/>
    </location>
    <ligand>
        <name>shikimate</name>
        <dbReference type="ChEBI" id="CHEBI:36208"/>
    </ligand>
</feature>
<feature type="binding site" evidence="8">
    <location>
        <begin position="127"/>
        <end position="131"/>
    </location>
    <ligand>
        <name>NADP(+)</name>
        <dbReference type="ChEBI" id="CHEBI:58349"/>
    </ligand>
</feature>
<gene>
    <name evidence="8" type="primary">aroE</name>
    <name evidence="12" type="ORF">SAMN04487936_101248</name>
</gene>
<comment type="catalytic activity">
    <reaction evidence="7 8">
        <text>shikimate + NADP(+) = 3-dehydroshikimate + NADPH + H(+)</text>
        <dbReference type="Rhea" id="RHEA:17737"/>
        <dbReference type="ChEBI" id="CHEBI:15378"/>
        <dbReference type="ChEBI" id="CHEBI:16630"/>
        <dbReference type="ChEBI" id="CHEBI:36208"/>
        <dbReference type="ChEBI" id="CHEBI:57783"/>
        <dbReference type="ChEBI" id="CHEBI:58349"/>
        <dbReference type="EC" id="1.1.1.25"/>
    </reaction>
</comment>
<dbReference type="InterPro" id="IPR046346">
    <property type="entry name" value="Aminoacid_DH-like_N_sf"/>
</dbReference>
<evidence type="ECO:0000313" key="12">
    <source>
        <dbReference type="EMBL" id="SFJ18823.1"/>
    </source>
</evidence>
<evidence type="ECO:0000256" key="7">
    <source>
        <dbReference type="ARBA" id="ARBA00049442"/>
    </source>
</evidence>
<evidence type="ECO:0000259" key="10">
    <source>
        <dbReference type="Pfam" id="PF08501"/>
    </source>
</evidence>
<evidence type="ECO:0000256" key="8">
    <source>
        <dbReference type="HAMAP-Rule" id="MF_00222"/>
    </source>
</evidence>
<keyword evidence="5 8" id="KW-0560">Oxidoreductase</keyword>
<dbReference type="InterPro" id="IPR041121">
    <property type="entry name" value="SDH_C"/>
</dbReference>
<protein>
    <recommendedName>
        <fullName evidence="2 8">Shikimate dehydrogenase (NADP(+))</fullName>
        <shortName evidence="8">SDH</shortName>
        <ecNumber evidence="2 8">1.1.1.25</ecNumber>
    </recommendedName>
</protein>
<dbReference type="GO" id="GO:0050661">
    <property type="term" value="F:NADP binding"/>
    <property type="evidence" value="ECO:0007669"/>
    <property type="project" value="InterPro"/>
</dbReference>
<dbReference type="Gene3D" id="3.40.50.10860">
    <property type="entry name" value="Leucine Dehydrogenase, chain A, domain 1"/>
    <property type="match status" value="1"/>
</dbReference>
<comment type="pathway">
    <text evidence="1 8">Metabolic intermediate biosynthesis; chorismate biosynthesis; chorismate from D-erythrose 4-phosphate and phosphoenolpyruvate: step 4/7.</text>
</comment>
<feature type="binding site" evidence="8">
    <location>
        <position position="249"/>
    </location>
    <ligand>
        <name>shikimate</name>
        <dbReference type="ChEBI" id="CHEBI:36208"/>
    </ligand>
</feature>
<dbReference type="AlphaFoldDB" id="A0A1I3PBE9"/>
<feature type="binding site" evidence="8">
    <location>
        <position position="219"/>
    </location>
    <ligand>
        <name>NADP(+)</name>
        <dbReference type="ChEBI" id="CHEBI:58349"/>
    </ligand>
</feature>
<evidence type="ECO:0000259" key="11">
    <source>
        <dbReference type="Pfam" id="PF18317"/>
    </source>
</evidence>
<dbReference type="GO" id="GO:0019632">
    <property type="term" value="P:shikimate metabolic process"/>
    <property type="evidence" value="ECO:0007669"/>
    <property type="project" value="InterPro"/>
</dbReference>
<organism evidence="12 13">
    <name type="scientific">Halobacillus dabanensis</name>
    <dbReference type="NCBI Taxonomy" id="240302"/>
    <lineage>
        <taxon>Bacteria</taxon>
        <taxon>Bacillati</taxon>
        <taxon>Bacillota</taxon>
        <taxon>Bacilli</taxon>
        <taxon>Bacillales</taxon>
        <taxon>Bacillaceae</taxon>
        <taxon>Halobacillus</taxon>
    </lineage>
</organism>
<dbReference type="Pfam" id="PF01488">
    <property type="entry name" value="Shikimate_DH"/>
    <property type="match status" value="1"/>
</dbReference>
<feature type="domain" description="SDH C-terminal" evidence="11">
    <location>
        <begin position="242"/>
        <end position="262"/>
    </location>
</feature>
<dbReference type="NCBIfam" id="TIGR00507">
    <property type="entry name" value="aroE"/>
    <property type="match status" value="1"/>
</dbReference>
<feature type="binding site" evidence="8">
    <location>
        <position position="61"/>
    </location>
    <ligand>
        <name>shikimate</name>
        <dbReference type="ChEBI" id="CHEBI:36208"/>
    </ligand>
</feature>
<evidence type="ECO:0000256" key="1">
    <source>
        <dbReference type="ARBA" id="ARBA00004871"/>
    </source>
</evidence>
<dbReference type="GO" id="GO:0005829">
    <property type="term" value="C:cytosol"/>
    <property type="evidence" value="ECO:0007669"/>
    <property type="project" value="TreeGrafter"/>
</dbReference>
<dbReference type="InterPro" id="IPR013708">
    <property type="entry name" value="Shikimate_DH-bd_N"/>
</dbReference>
<proteinExistence type="inferred from homology"/>
<comment type="function">
    <text evidence="8">Involved in the biosynthesis of the chorismate, which leads to the biosynthesis of aromatic amino acids. Catalyzes the reversible NADPH linked reduction of 3-dehydroshikimate (DHSA) to yield shikimate (SA).</text>
</comment>
<keyword evidence="13" id="KW-1185">Reference proteome</keyword>
<dbReference type="Proteomes" id="UP000183557">
    <property type="component" value="Unassembled WGS sequence"/>
</dbReference>
<dbReference type="GO" id="GO:0009073">
    <property type="term" value="P:aromatic amino acid family biosynthetic process"/>
    <property type="evidence" value="ECO:0007669"/>
    <property type="project" value="UniProtKB-KW"/>
</dbReference>
<dbReference type="PANTHER" id="PTHR21089">
    <property type="entry name" value="SHIKIMATE DEHYDROGENASE"/>
    <property type="match status" value="1"/>
</dbReference>
<dbReference type="InterPro" id="IPR006151">
    <property type="entry name" value="Shikm_DH/Glu-tRNA_Rdtase"/>
</dbReference>
<dbReference type="Gene3D" id="3.40.50.720">
    <property type="entry name" value="NAD(P)-binding Rossmann-like Domain"/>
    <property type="match status" value="1"/>
</dbReference>
<feature type="binding site" evidence="8">
    <location>
        <position position="221"/>
    </location>
    <ligand>
        <name>shikimate</name>
        <dbReference type="ChEBI" id="CHEBI:36208"/>
    </ligand>
</feature>
<feature type="binding site" evidence="8">
    <location>
        <position position="86"/>
    </location>
    <ligand>
        <name>shikimate</name>
        <dbReference type="ChEBI" id="CHEBI:36208"/>
    </ligand>
</feature>
<dbReference type="OrthoDB" id="9792692at2"/>
<keyword evidence="6 8" id="KW-0057">Aromatic amino acid biosynthesis</keyword>
<sequence>MYKLGLIGHPIGHSLSPWIHNQLMDQQGIEGKYELLDIHPDEFDEKMKALKQKDLHGFNVTVPYKEKVIPYLDVLDKSAEQLGAVNTVKKTESGWVGYNTDGQGFVHSLRARFPDLFEKGKKALLLGSGGAARGIYEALSRTELDTVDVANRTMIRAEELINQIPVNSQAAAITLEQAMHSVGEYDLVVQTTTVGMSPDINNTILSLEHLTKGTVVSDIVYRPMKTKFLEEAEKRGARLHYGHEMLLQQAVYAFQIWTDTVPEALPLLEKFEQKLKGV</sequence>
<dbReference type="GO" id="GO:0008652">
    <property type="term" value="P:amino acid biosynthetic process"/>
    <property type="evidence" value="ECO:0007669"/>
    <property type="project" value="UniProtKB-KW"/>
</dbReference>
<dbReference type="EMBL" id="FOSB01000001">
    <property type="protein sequence ID" value="SFJ18823.1"/>
    <property type="molecule type" value="Genomic_DNA"/>
</dbReference>
<dbReference type="GO" id="GO:0004764">
    <property type="term" value="F:shikimate 3-dehydrogenase (NADP+) activity"/>
    <property type="evidence" value="ECO:0007669"/>
    <property type="project" value="UniProtKB-UniRule"/>
</dbReference>
<evidence type="ECO:0000313" key="13">
    <source>
        <dbReference type="Proteomes" id="UP000183557"/>
    </source>
</evidence>
<dbReference type="CDD" id="cd01065">
    <property type="entry name" value="NAD_bind_Shikimate_DH"/>
    <property type="match status" value="1"/>
</dbReference>
<dbReference type="SUPFAM" id="SSF51735">
    <property type="entry name" value="NAD(P)-binding Rossmann-fold domains"/>
    <property type="match status" value="1"/>
</dbReference>
<evidence type="ECO:0000256" key="3">
    <source>
        <dbReference type="ARBA" id="ARBA00022605"/>
    </source>
</evidence>
<comment type="subunit">
    <text evidence="8">Homodimer.</text>
</comment>
<feature type="domain" description="Shikimate dehydrogenase substrate binding N-terminal" evidence="10">
    <location>
        <begin position="6"/>
        <end position="88"/>
    </location>
</feature>
<keyword evidence="4 8" id="KW-0521">NADP</keyword>
<dbReference type="Pfam" id="PF08501">
    <property type="entry name" value="Shikimate_dh_N"/>
    <property type="match status" value="1"/>
</dbReference>
<dbReference type="EC" id="1.1.1.25" evidence="2 8"/>
<dbReference type="InterPro" id="IPR011342">
    <property type="entry name" value="Shikimate_DH"/>
</dbReference>
<feature type="domain" description="Quinate/shikimate 5-dehydrogenase/glutamyl-tRNA reductase" evidence="9">
    <location>
        <begin position="119"/>
        <end position="193"/>
    </location>
</feature>
<comment type="caution">
    <text evidence="8">Lacks conserved residue(s) required for the propagation of feature annotation.</text>
</comment>
<dbReference type="UniPathway" id="UPA00053">
    <property type="reaction ID" value="UER00087"/>
</dbReference>
<feature type="binding site" evidence="8">
    <location>
        <begin position="151"/>
        <end position="156"/>
    </location>
    <ligand>
        <name>NADP(+)</name>
        <dbReference type="ChEBI" id="CHEBI:58349"/>
    </ligand>
</feature>
<feature type="active site" description="Proton acceptor" evidence="8">
    <location>
        <position position="65"/>
    </location>
</feature>
<name>A0A1I3PBE9_HALDA</name>
<keyword evidence="3 8" id="KW-0028">Amino-acid biosynthesis</keyword>
<dbReference type="SUPFAM" id="SSF53223">
    <property type="entry name" value="Aminoacid dehydrogenase-like, N-terminal domain"/>
    <property type="match status" value="1"/>
</dbReference>
<evidence type="ECO:0000256" key="4">
    <source>
        <dbReference type="ARBA" id="ARBA00022857"/>
    </source>
</evidence>
<feature type="binding site" evidence="8">
    <location>
        <position position="101"/>
    </location>
    <ligand>
        <name>shikimate</name>
        <dbReference type="ChEBI" id="CHEBI:36208"/>
    </ligand>
</feature>
<dbReference type="Pfam" id="PF18317">
    <property type="entry name" value="SDH_C"/>
    <property type="match status" value="1"/>
</dbReference>
<dbReference type="InterPro" id="IPR022893">
    <property type="entry name" value="Shikimate_DH_fam"/>
</dbReference>
<feature type="binding site" evidence="8">
    <location>
        <position position="242"/>
    </location>
    <ligand>
        <name>NADP(+)</name>
        <dbReference type="ChEBI" id="CHEBI:58349"/>
    </ligand>
</feature>
<dbReference type="PANTHER" id="PTHR21089:SF1">
    <property type="entry name" value="BIFUNCTIONAL 3-DEHYDROQUINATE DEHYDRATASE_SHIKIMATE DEHYDROGENASE, CHLOROPLASTIC"/>
    <property type="match status" value="1"/>
</dbReference>
<dbReference type="InterPro" id="IPR036291">
    <property type="entry name" value="NAD(P)-bd_dom_sf"/>
</dbReference>
<reference evidence="13" key="1">
    <citation type="submission" date="2016-10" db="EMBL/GenBank/DDBJ databases">
        <authorList>
            <person name="Varghese N."/>
            <person name="Submissions S."/>
        </authorList>
    </citation>
    <scope>NUCLEOTIDE SEQUENCE [LARGE SCALE GENOMIC DNA]</scope>
    <source>
        <strain evidence="13">CGMCC 1.3704</strain>
    </source>
</reference>
<evidence type="ECO:0000256" key="6">
    <source>
        <dbReference type="ARBA" id="ARBA00023141"/>
    </source>
</evidence>
<evidence type="ECO:0000256" key="2">
    <source>
        <dbReference type="ARBA" id="ARBA00012962"/>
    </source>
</evidence>
<dbReference type="GO" id="GO:0009423">
    <property type="term" value="P:chorismate biosynthetic process"/>
    <property type="evidence" value="ECO:0007669"/>
    <property type="project" value="UniProtKB-UniRule"/>
</dbReference>